<protein>
    <recommendedName>
        <fullName evidence="2">DUF1937 domain-containing protein</fullName>
    </recommendedName>
</protein>
<comment type="caution">
    <text evidence="1">The sequence shown here is derived from an EMBL/GenBank/DDBJ whole genome shotgun (WGS) entry which is preliminary data.</text>
</comment>
<accession>A0A0F9NTY3</accession>
<sequence>MLPDKRTYTYIAGPYRASNGGHDYQSYYEIDRNINEARLWATKLAQEDIPFFCAHMNSAHMEVLVPSTPPDYWLNLDMLILEHASALLLIPGWEDSKGALAEKDRAKELGIMVYSHLMFDRLVMDWHSTGDGLDWSTNALH</sequence>
<name>A0A0F9NTY3_9ZZZZ</name>
<organism evidence="1">
    <name type="scientific">marine sediment metagenome</name>
    <dbReference type="NCBI Taxonomy" id="412755"/>
    <lineage>
        <taxon>unclassified sequences</taxon>
        <taxon>metagenomes</taxon>
        <taxon>ecological metagenomes</taxon>
    </lineage>
</organism>
<evidence type="ECO:0008006" key="2">
    <source>
        <dbReference type="Google" id="ProtNLM"/>
    </source>
</evidence>
<reference evidence="1" key="1">
    <citation type="journal article" date="2015" name="Nature">
        <title>Complex archaea that bridge the gap between prokaryotes and eukaryotes.</title>
        <authorList>
            <person name="Spang A."/>
            <person name="Saw J.H."/>
            <person name="Jorgensen S.L."/>
            <person name="Zaremba-Niedzwiedzka K."/>
            <person name="Martijn J."/>
            <person name="Lind A.E."/>
            <person name="van Eijk R."/>
            <person name="Schleper C."/>
            <person name="Guy L."/>
            <person name="Ettema T.J."/>
        </authorList>
    </citation>
    <scope>NUCLEOTIDE SEQUENCE</scope>
</reference>
<dbReference type="Pfam" id="PF14359">
    <property type="entry name" value="DUF4406"/>
    <property type="match status" value="1"/>
</dbReference>
<dbReference type="AlphaFoldDB" id="A0A0F9NTY3"/>
<dbReference type="InterPro" id="IPR025518">
    <property type="entry name" value="DUF4406"/>
</dbReference>
<dbReference type="Gene3D" id="3.40.50.10400">
    <property type="entry name" value="Hypothetical protein PA1492"/>
    <property type="match status" value="1"/>
</dbReference>
<dbReference type="EMBL" id="LAZR01003017">
    <property type="protein sequence ID" value="KKN22935.1"/>
    <property type="molecule type" value="Genomic_DNA"/>
</dbReference>
<gene>
    <name evidence="1" type="ORF">LCGC14_0910100</name>
</gene>
<proteinExistence type="predicted"/>
<evidence type="ECO:0000313" key="1">
    <source>
        <dbReference type="EMBL" id="KKN22935.1"/>
    </source>
</evidence>
<dbReference type="SUPFAM" id="SSF52309">
    <property type="entry name" value="N-(deoxy)ribosyltransferase-like"/>
    <property type="match status" value="1"/>
</dbReference>